<accession>A0AA40DJZ9</accession>
<organism evidence="3 4">
    <name type="scientific">Lasiosphaeris hirsuta</name>
    <dbReference type="NCBI Taxonomy" id="260670"/>
    <lineage>
        <taxon>Eukaryota</taxon>
        <taxon>Fungi</taxon>
        <taxon>Dikarya</taxon>
        <taxon>Ascomycota</taxon>
        <taxon>Pezizomycotina</taxon>
        <taxon>Sordariomycetes</taxon>
        <taxon>Sordariomycetidae</taxon>
        <taxon>Sordariales</taxon>
        <taxon>Lasiosphaeriaceae</taxon>
        <taxon>Lasiosphaeris</taxon>
    </lineage>
</organism>
<dbReference type="GO" id="GO:0000981">
    <property type="term" value="F:DNA-binding transcription factor activity, RNA polymerase II-specific"/>
    <property type="evidence" value="ECO:0007669"/>
    <property type="project" value="InterPro"/>
</dbReference>
<feature type="domain" description="Zn(2)-C6 fungal-type" evidence="2">
    <location>
        <begin position="10"/>
        <end position="38"/>
    </location>
</feature>
<dbReference type="InterPro" id="IPR001138">
    <property type="entry name" value="Zn2Cys6_DnaBD"/>
</dbReference>
<comment type="caution">
    <text evidence="3">The sequence shown here is derived from an EMBL/GenBank/DDBJ whole genome shotgun (WGS) entry which is preliminary data.</text>
</comment>
<name>A0AA40DJZ9_9PEZI</name>
<gene>
    <name evidence="3" type="ORF">B0H67DRAFT_390710</name>
</gene>
<dbReference type="Proteomes" id="UP001172102">
    <property type="component" value="Unassembled WGS sequence"/>
</dbReference>
<dbReference type="SMART" id="SM00066">
    <property type="entry name" value="GAL4"/>
    <property type="match status" value="1"/>
</dbReference>
<sequence>MPPPLLHPTACEWCTRRKQRCDRAKPSCGQCVAAGKECKERYWKQPNAQPTKRKRSAFAEGEEDGKPVTAHLLRLALNRLYSQTYPLAIHKSPQSENVQHLLKESKMVNLSLPIYSAWR</sequence>
<dbReference type="PROSITE" id="PS00463">
    <property type="entry name" value="ZN2_CY6_FUNGAL_1"/>
    <property type="match status" value="1"/>
</dbReference>
<protein>
    <recommendedName>
        <fullName evidence="2">Zn(2)-C6 fungal-type domain-containing protein</fullName>
    </recommendedName>
</protein>
<dbReference type="InterPro" id="IPR036864">
    <property type="entry name" value="Zn2-C6_fun-type_DNA-bd_sf"/>
</dbReference>
<proteinExistence type="predicted"/>
<dbReference type="Gene3D" id="4.10.240.10">
    <property type="entry name" value="Zn(2)-C6 fungal-type DNA-binding domain"/>
    <property type="match status" value="1"/>
</dbReference>
<dbReference type="GO" id="GO:0008270">
    <property type="term" value="F:zinc ion binding"/>
    <property type="evidence" value="ECO:0007669"/>
    <property type="project" value="InterPro"/>
</dbReference>
<dbReference type="EMBL" id="JAUKUA010000008">
    <property type="protein sequence ID" value="KAK0702678.1"/>
    <property type="molecule type" value="Genomic_DNA"/>
</dbReference>
<evidence type="ECO:0000256" key="1">
    <source>
        <dbReference type="ARBA" id="ARBA00023242"/>
    </source>
</evidence>
<dbReference type="Pfam" id="PF00172">
    <property type="entry name" value="Zn_clus"/>
    <property type="match status" value="1"/>
</dbReference>
<dbReference type="PROSITE" id="PS50048">
    <property type="entry name" value="ZN2_CY6_FUNGAL_2"/>
    <property type="match status" value="1"/>
</dbReference>
<evidence type="ECO:0000313" key="4">
    <source>
        <dbReference type="Proteomes" id="UP001172102"/>
    </source>
</evidence>
<dbReference type="AlphaFoldDB" id="A0AA40DJZ9"/>
<keyword evidence="1" id="KW-0539">Nucleus</keyword>
<dbReference type="CDD" id="cd00067">
    <property type="entry name" value="GAL4"/>
    <property type="match status" value="1"/>
</dbReference>
<evidence type="ECO:0000313" key="3">
    <source>
        <dbReference type="EMBL" id="KAK0702678.1"/>
    </source>
</evidence>
<keyword evidence="4" id="KW-1185">Reference proteome</keyword>
<reference evidence="3" key="1">
    <citation type="submission" date="2023-06" db="EMBL/GenBank/DDBJ databases">
        <title>Genome-scale phylogeny and comparative genomics of the fungal order Sordariales.</title>
        <authorList>
            <consortium name="Lawrence Berkeley National Laboratory"/>
            <person name="Hensen N."/>
            <person name="Bonometti L."/>
            <person name="Westerberg I."/>
            <person name="Brannstrom I.O."/>
            <person name="Guillou S."/>
            <person name="Cros-Aarteil S."/>
            <person name="Calhoun S."/>
            <person name="Haridas S."/>
            <person name="Kuo A."/>
            <person name="Mondo S."/>
            <person name="Pangilinan J."/>
            <person name="Riley R."/>
            <person name="Labutti K."/>
            <person name="Andreopoulos B."/>
            <person name="Lipzen A."/>
            <person name="Chen C."/>
            <person name="Yanf M."/>
            <person name="Daum C."/>
            <person name="Ng V."/>
            <person name="Clum A."/>
            <person name="Steindorff A."/>
            <person name="Ohm R."/>
            <person name="Martin F."/>
            <person name="Silar P."/>
            <person name="Natvig D."/>
            <person name="Lalanne C."/>
            <person name="Gautier V."/>
            <person name="Ament-Velasquez S.L."/>
            <person name="Kruys A."/>
            <person name="Hutchinson M.I."/>
            <person name="Powell A.J."/>
            <person name="Barry K."/>
            <person name="Miller A.N."/>
            <person name="Grigoriev I.V."/>
            <person name="Debuchy R."/>
            <person name="Gladieux P."/>
            <person name="Thoren M.H."/>
            <person name="Johannesson H."/>
        </authorList>
    </citation>
    <scope>NUCLEOTIDE SEQUENCE</scope>
    <source>
        <strain evidence="3">SMH4607-1</strain>
    </source>
</reference>
<evidence type="ECO:0000259" key="2">
    <source>
        <dbReference type="PROSITE" id="PS50048"/>
    </source>
</evidence>
<dbReference type="SUPFAM" id="SSF57701">
    <property type="entry name" value="Zn2/Cys6 DNA-binding domain"/>
    <property type="match status" value="1"/>
</dbReference>